<protein>
    <recommendedName>
        <fullName evidence="3">Luciferase-like monooxygenase</fullName>
    </recommendedName>
</protein>
<proteinExistence type="predicted"/>
<organism evidence="1 2">
    <name type="scientific">Kineosporia succinea</name>
    <dbReference type="NCBI Taxonomy" id="84632"/>
    <lineage>
        <taxon>Bacteria</taxon>
        <taxon>Bacillati</taxon>
        <taxon>Actinomycetota</taxon>
        <taxon>Actinomycetes</taxon>
        <taxon>Kineosporiales</taxon>
        <taxon>Kineosporiaceae</taxon>
        <taxon>Kineosporia</taxon>
    </lineage>
</organism>
<name>A0ABT9P4B1_9ACTN</name>
<reference evidence="1 2" key="1">
    <citation type="submission" date="2023-07" db="EMBL/GenBank/DDBJ databases">
        <title>Sequencing the genomes of 1000 actinobacteria strains.</title>
        <authorList>
            <person name="Klenk H.-P."/>
        </authorList>
    </citation>
    <scope>NUCLEOTIDE SEQUENCE [LARGE SCALE GENOMIC DNA]</scope>
    <source>
        <strain evidence="1 2">DSM 44388</strain>
    </source>
</reference>
<dbReference type="RefSeq" id="WP_307243198.1">
    <property type="nucleotide sequence ID" value="NZ_JAUSQZ010000001.1"/>
</dbReference>
<dbReference type="EMBL" id="JAUSQZ010000001">
    <property type="protein sequence ID" value="MDP9827312.1"/>
    <property type="molecule type" value="Genomic_DNA"/>
</dbReference>
<evidence type="ECO:0000313" key="1">
    <source>
        <dbReference type="EMBL" id="MDP9827312.1"/>
    </source>
</evidence>
<evidence type="ECO:0000313" key="2">
    <source>
        <dbReference type="Proteomes" id="UP001235712"/>
    </source>
</evidence>
<accession>A0ABT9P4B1</accession>
<dbReference type="Proteomes" id="UP001235712">
    <property type="component" value="Unassembled WGS sequence"/>
</dbReference>
<keyword evidence="2" id="KW-1185">Reference proteome</keyword>
<comment type="caution">
    <text evidence="1">The sequence shown here is derived from an EMBL/GenBank/DDBJ whole genome shotgun (WGS) entry which is preliminary data.</text>
</comment>
<evidence type="ECO:0008006" key="3">
    <source>
        <dbReference type="Google" id="ProtNLM"/>
    </source>
</evidence>
<gene>
    <name evidence="1" type="ORF">J2S57_003061</name>
</gene>
<sequence>MGWIKDAKANSLLIEAQRAIDEGRTVFTPMLNTPMTHHTMSGSIPGWAEMIEAVESCGWFLQQWTVGSDSKGRPQAYPLFRRR</sequence>